<dbReference type="Proteomes" id="UP000887540">
    <property type="component" value="Unplaced"/>
</dbReference>
<dbReference type="WBParaSite" id="ACRNAN_Path_1240.g4843.t1">
    <property type="protein sequence ID" value="ACRNAN_Path_1240.g4843.t1"/>
    <property type="gene ID" value="ACRNAN_Path_1240.g4843"/>
</dbReference>
<sequence length="340" mass="38407">MTNGGSIVAITTYIHELVLPQQRMAIKTYTNWGTVRLITTWICYYVQNWRYASMICSLCALPALIIIIFVFPESPPWLYSKKKYAQLKETQAYIAKIGKTPFVEVPQGVSTQKMNYLDIWKNSKARILIIIMCFMWFTASITSYTNDLNSTAMPGSFWLVQSLFSIVGCFASVALGLTDHLYQKLNRRNLHHYNQFLAILCFIGVGFLFAFKLEGYLLLAFYIVGCMCIGYTWDACYLCTIESVPTSVRGAALGTCSLVARIGALLSPALALLASWWQPAAYIVVCLIGTLNLVLSWKFLPDTKGIDLTQVRVKLHHIEENAEIEPITNEEPKIVIENFL</sequence>
<feature type="transmembrane region" description="Helical" evidence="5">
    <location>
        <begin position="190"/>
        <end position="211"/>
    </location>
</feature>
<dbReference type="AlphaFoldDB" id="A0A914BXQ3"/>
<keyword evidence="3 5" id="KW-1133">Transmembrane helix</keyword>
<keyword evidence="6" id="KW-1185">Reference proteome</keyword>
<evidence type="ECO:0000256" key="2">
    <source>
        <dbReference type="ARBA" id="ARBA00022692"/>
    </source>
</evidence>
<organism evidence="6 7">
    <name type="scientific">Acrobeloides nanus</name>
    <dbReference type="NCBI Taxonomy" id="290746"/>
    <lineage>
        <taxon>Eukaryota</taxon>
        <taxon>Metazoa</taxon>
        <taxon>Ecdysozoa</taxon>
        <taxon>Nematoda</taxon>
        <taxon>Chromadorea</taxon>
        <taxon>Rhabditida</taxon>
        <taxon>Tylenchina</taxon>
        <taxon>Cephalobomorpha</taxon>
        <taxon>Cephaloboidea</taxon>
        <taxon>Cephalobidae</taxon>
        <taxon>Acrobeloides</taxon>
    </lineage>
</organism>
<evidence type="ECO:0000256" key="3">
    <source>
        <dbReference type="ARBA" id="ARBA00022989"/>
    </source>
</evidence>
<evidence type="ECO:0000256" key="5">
    <source>
        <dbReference type="SAM" id="Phobius"/>
    </source>
</evidence>
<dbReference type="Pfam" id="PF07690">
    <property type="entry name" value="MFS_1"/>
    <property type="match status" value="1"/>
</dbReference>
<dbReference type="GO" id="GO:0016020">
    <property type="term" value="C:membrane"/>
    <property type="evidence" value="ECO:0007669"/>
    <property type="project" value="UniProtKB-SubCell"/>
</dbReference>
<comment type="subcellular location">
    <subcellularLocation>
        <location evidence="1">Membrane</location>
        <topology evidence="1">Multi-pass membrane protein</topology>
    </subcellularLocation>
</comment>
<proteinExistence type="predicted"/>
<feature type="transmembrane region" description="Helical" evidence="5">
    <location>
        <begin position="217"/>
        <end position="239"/>
    </location>
</feature>
<feature type="transmembrane region" description="Helical" evidence="5">
    <location>
        <begin position="51"/>
        <end position="71"/>
    </location>
</feature>
<dbReference type="PANTHER" id="PTHR24064">
    <property type="entry name" value="SOLUTE CARRIER FAMILY 22 MEMBER"/>
    <property type="match status" value="1"/>
</dbReference>
<evidence type="ECO:0000256" key="1">
    <source>
        <dbReference type="ARBA" id="ARBA00004141"/>
    </source>
</evidence>
<keyword evidence="4 5" id="KW-0472">Membrane</keyword>
<feature type="transmembrane region" description="Helical" evidence="5">
    <location>
        <begin position="157"/>
        <end position="178"/>
    </location>
</feature>
<reference evidence="7" key="1">
    <citation type="submission" date="2022-11" db="UniProtKB">
        <authorList>
            <consortium name="WormBaseParasite"/>
        </authorList>
    </citation>
    <scope>IDENTIFICATION</scope>
</reference>
<evidence type="ECO:0000313" key="6">
    <source>
        <dbReference type="Proteomes" id="UP000887540"/>
    </source>
</evidence>
<dbReference type="InterPro" id="IPR036259">
    <property type="entry name" value="MFS_trans_sf"/>
</dbReference>
<dbReference type="GO" id="GO:0022857">
    <property type="term" value="F:transmembrane transporter activity"/>
    <property type="evidence" value="ECO:0007669"/>
    <property type="project" value="InterPro"/>
</dbReference>
<dbReference type="SUPFAM" id="SSF103473">
    <property type="entry name" value="MFS general substrate transporter"/>
    <property type="match status" value="1"/>
</dbReference>
<feature type="transmembrane region" description="Helical" evidence="5">
    <location>
        <begin position="127"/>
        <end position="145"/>
    </location>
</feature>
<evidence type="ECO:0000313" key="7">
    <source>
        <dbReference type="WBParaSite" id="ACRNAN_Path_1240.g4843.t1"/>
    </source>
</evidence>
<name>A0A914BXQ3_9BILA</name>
<keyword evidence="2 5" id="KW-0812">Transmembrane</keyword>
<evidence type="ECO:0000256" key="4">
    <source>
        <dbReference type="ARBA" id="ARBA00023136"/>
    </source>
</evidence>
<dbReference type="Gene3D" id="1.20.1250.20">
    <property type="entry name" value="MFS general substrate transporter like domains"/>
    <property type="match status" value="1"/>
</dbReference>
<accession>A0A914BXQ3</accession>
<feature type="transmembrane region" description="Helical" evidence="5">
    <location>
        <begin position="280"/>
        <end position="300"/>
    </location>
</feature>
<dbReference type="InterPro" id="IPR011701">
    <property type="entry name" value="MFS"/>
</dbReference>
<protein>
    <submittedName>
        <fullName evidence="7">Major facilitator superfamily (MFS) profile domain-containing protein</fullName>
    </submittedName>
</protein>